<dbReference type="RefSeq" id="WP_220247985.1">
    <property type="nucleotide sequence ID" value="NZ_JAICCF010000001.1"/>
</dbReference>
<organism evidence="3 4">
    <name type="scientific">Chitinophaga rhizophila</name>
    <dbReference type="NCBI Taxonomy" id="2866212"/>
    <lineage>
        <taxon>Bacteria</taxon>
        <taxon>Pseudomonadati</taxon>
        <taxon>Bacteroidota</taxon>
        <taxon>Chitinophagia</taxon>
        <taxon>Chitinophagales</taxon>
        <taxon>Chitinophagaceae</taxon>
        <taxon>Chitinophaga</taxon>
    </lineage>
</organism>
<gene>
    <name evidence="3" type="ORF">K1Y79_00245</name>
</gene>
<keyword evidence="4" id="KW-1185">Reference proteome</keyword>
<dbReference type="PANTHER" id="PTHR43244">
    <property type="match status" value="1"/>
</dbReference>
<dbReference type="EMBL" id="JAICCF010000001">
    <property type="protein sequence ID" value="MBW8682746.1"/>
    <property type="molecule type" value="Genomic_DNA"/>
</dbReference>
<name>A0ABS7G5J9_9BACT</name>
<feature type="domain" description="Luciferase-like" evidence="2">
    <location>
        <begin position="9"/>
        <end position="293"/>
    </location>
</feature>
<keyword evidence="1 3" id="KW-0560">Oxidoreductase</keyword>
<comment type="caution">
    <text evidence="3">The sequence shown here is derived from an EMBL/GenBank/DDBJ whole genome shotgun (WGS) entry which is preliminary data.</text>
</comment>
<dbReference type="Proteomes" id="UP000812961">
    <property type="component" value="Unassembled WGS sequence"/>
</dbReference>
<dbReference type="CDD" id="cd01097">
    <property type="entry name" value="Tetrahydromethanopterin_reductase"/>
    <property type="match status" value="1"/>
</dbReference>
<reference evidence="3 4" key="1">
    <citation type="submission" date="2021-08" db="EMBL/GenBank/DDBJ databases">
        <title>The genome sequence of Chitinophaga sp. B61.</title>
        <authorList>
            <person name="Zhang X."/>
        </authorList>
    </citation>
    <scope>NUCLEOTIDE SEQUENCE [LARGE SCALE GENOMIC DNA]</scope>
    <source>
        <strain evidence="3 4">B61</strain>
    </source>
</reference>
<accession>A0ABS7G5J9</accession>
<dbReference type="SUPFAM" id="SSF51679">
    <property type="entry name" value="Bacterial luciferase-like"/>
    <property type="match status" value="1"/>
</dbReference>
<dbReference type="EC" id="1.-.-.-" evidence="3"/>
<evidence type="ECO:0000313" key="4">
    <source>
        <dbReference type="Proteomes" id="UP000812961"/>
    </source>
</evidence>
<evidence type="ECO:0000256" key="1">
    <source>
        <dbReference type="ARBA" id="ARBA00023002"/>
    </source>
</evidence>
<dbReference type="InterPro" id="IPR023907">
    <property type="entry name" value="Non-F420_Flavin_OxRdtase"/>
</dbReference>
<dbReference type="InterPro" id="IPR050564">
    <property type="entry name" value="F420-G6PD/mer"/>
</dbReference>
<dbReference type="InterPro" id="IPR036661">
    <property type="entry name" value="Luciferase-like_sf"/>
</dbReference>
<dbReference type="NCBIfam" id="TIGR03557">
    <property type="entry name" value="F420_G6P_family"/>
    <property type="match status" value="1"/>
</dbReference>
<dbReference type="InterPro" id="IPR019945">
    <property type="entry name" value="F420_G6P_DH-rel"/>
</dbReference>
<proteinExistence type="predicted"/>
<protein>
    <submittedName>
        <fullName evidence="3">TIGR03885 family FMN-dependent LLM class oxidoreductase</fullName>
        <ecNumber evidence="3">1.-.-.-</ecNumber>
    </submittedName>
</protein>
<dbReference type="InterPro" id="IPR011251">
    <property type="entry name" value="Luciferase-like_dom"/>
</dbReference>
<dbReference type="GO" id="GO:0016491">
    <property type="term" value="F:oxidoreductase activity"/>
    <property type="evidence" value="ECO:0007669"/>
    <property type="project" value="UniProtKB-KW"/>
</dbReference>
<dbReference type="PANTHER" id="PTHR43244:SF1">
    <property type="entry name" value="5,10-METHYLENETETRAHYDROMETHANOPTERIN REDUCTASE"/>
    <property type="match status" value="1"/>
</dbReference>
<sequence length="322" mass="35976">MAQITYHASHEQHAPSALLQFAVAAEQAGFTAIHCSDHFHPWSERQGQSGYSFAWIAAALQATKVPISMVCAPGQRYHPAIVAQAIATIAEMFPGRYSVELGSGEALNECITGEVWPQKAERNARLLECADVIRRLLKGELVNRTGRVTVKEAKLYTLPTVQPPLMVAALTEATASWAGAWADGLITVAGDDEQMEKMISAFRNNGGADKPIYVQMAFSYARSEKEALEVAFDQWRTNFFSPEVLNELSKPTQFDSAATYMRPEDLEEKMLISASTEECLKYIQHYVDLGFDRVILHNVNRDQELFLQDFKDKVLPHIRLPQ</sequence>
<evidence type="ECO:0000313" key="3">
    <source>
        <dbReference type="EMBL" id="MBW8682746.1"/>
    </source>
</evidence>
<evidence type="ECO:0000259" key="2">
    <source>
        <dbReference type="Pfam" id="PF00296"/>
    </source>
</evidence>
<dbReference type="Pfam" id="PF00296">
    <property type="entry name" value="Bac_luciferase"/>
    <property type="match status" value="1"/>
</dbReference>
<dbReference type="Gene3D" id="3.20.20.30">
    <property type="entry name" value="Luciferase-like domain"/>
    <property type="match status" value="1"/>
</dbReference>
<dbReference type="NCBIfam" id="TIGR03885">
    <property type="entry name" value="flavin_revert"/>
    <property type="match status" value="1"/>
</dbReference>